<dbReference type="InterPro" id="IPR036770">
    <property type="entry name" value="Ankyrin_rpt-contain_sf"/>
</dbReference>
<dbReference type="Gene3D" id="1.25.40.20">
    <property type="entry name" value="Ankyrin repeat-containing domain"/>
    <property type="match status" value="1"/>
</dbReference>
<gene>
    <name evidence="1" type="ORF">pdul_cds_872</name>
</gene>
<reference evidence="1 2" key="1">
    <citation type="journal article" date="2013" name="Science">
        <title>Pandoraviruses: amoeba viruses with genomes up to 2.5 Mb reaching that of parasitic eukaryotes.</title>
        <authorList>
            <person name="Philippe N."/>
            <person name="Legendre M."/>
            <person name="Doutre G."/>
            <person name="Coute Y."/>
            <person name="Poirot O."/>
            <person name="Lescot M."/>
            <person name="Arslan D."/>
            <person name="Seltzer V."/>
            <person name="Bertaux L."/>
            <person name="Bruley C."/>
            <person name="Garin J."/>
            <person name="Claverie J.M."/>
            <person name="Abergel C."/>
        </authorList>
    </citation>
    <scope>NUCLEOTIDE SEQUENCE [LARGE SCALE GENOMIC DNA]</scope>
    <source>
        <strain evidence="1">Melbourne</strain>
    </source>
</reference>
<dbReference type="Proteomes" id="UP000201566">
    <property type="component" value="Segment"/>
</dbReference>
<dbReference type="InterPro" id="IPR052050">
    <property type="entry name" value="SecEffector_AnkRepeat"/>
</dbReference>
<proteinExistence type="predicted"/>
<name>S4VZ07_9VIRU</name>
<dbReference type="SUPFAM" id="SSF48403">
    <property type="entry name" value="Ankyrin repeat"/>
    <property type="match status" value="1"/>
</dbReference>
<dbReference type="EMBL" id="KC977570">
    <property type="protein sequence ID" value="AGO83094.1"/>
    <property type="molecule type" value="Genomic_DNA"/>
</dbReference>
<organism evidence="1 2">
    <name type="scientific">Pandoravirus dulcis</name>
    <dbReference type="NCBI Taxonomy" id="1349409"/>
    <lineage>
        <taxon>Viruses</taxon>
        <taxon>Pandoravirus</taxon>
    </lineage>
</organism>
<dbReference type="PANTHER" id="PTHR46586:SF3">
    <property type="entry name" value="ANKYRIN REPEAT-CONTAINING PROTEIN"/>
    <property type="match status" value="1"/>
</dbReference>
<dbReference type="Pfam" id="PF13637">
    <property type="entry name" value="Ank_4"/>
    <property type="match status" value="1"/>
</dbReference>
<dbReference type="PANTHER" id="PTHR46586">
    <property type="entry name" value="ANKYRIN REPEAT-CONTAINING PROTEIN"/>
    <property type="match status" value="1"/>
</dbReference>
<dbReference type="GeneID" id="16513199"/>
<protein>
    <submittedName>
        <fullName evidence="1">Ankyrin repeat domain containing protein</fullName>
    </submittedName>
</protein>
<sequence>METQVAAATRKRKAPMGDGAPIPCYDIAALPPEILAMILARLGDHDFAACLFAARVFHLDDPAAYEARAKRWRGCATPADFCRVGNVDALDGMWDRGDLDHQDVLELVPHAVAADQADVLAWLCPKDERCARQAVDHLAGPRVLAFLIDRYFFSIVRGQAHEIIDRAIRRDLPGVVRLMERTLPYGPLAKFLDYAASEARLDIVAYLQEHRPETGSPAALDSAAANGDVEMARLLCDRRSDGCGRMAIAWAARGGHVAIMDLLRWRYPDAHCSKKALPWAASQGHLEAVVWLHGPGRAPCVPGLAFYCSDPAVCSWLDRNGCLCSTRPPHGDEDGAECYYMERLLDPESEGDWRCDQWRMAARLARRRSVARAALAASTGIVDRASPTATTAAPEKAS</sequence>
<dbReference type="KEGG" id="vg:16513199"/>
<dbReference type="RefSeq" id="YP_008319763.1">
    <property type="nucleotide sequence ID" value="NC_021858.1"/>
</dbReference>
<evidence type="ECO:0000313" key="2">
    <source>
        <dbReference type="Proteomes" id="UP000201566"/>
    </source>
</evidence>
<evidence type="ECO:0000313" key="1">
    <source>
        <dbReference type="EMBL" id="AGO83094.1"/>
    </source>
</evidence>
<dbReference type="InterPro" id="IPR002110">
    <property type="entry name" value="Ankyrin_rpt"/>
</dbReference>
<accession>S4VZ07</accession>